<evidence type="ECO:0000313" key="9">
    <source>
        <dbReference type="Proteomes" id="UP001108029"/>
    </source>
</evidence>
<evidence type="ECO:0000256" key="5">
    <source>
        <dbReference type="ARBA" id="ARBA00023136"/>
    </source>
</evidence>
<feature type="region of interest" description="Disordered" evidence="6">
    <location>
        <begin position="1"/>
        <end position="22"/>
    </location>
</feature>
<evidence type="ECO:0000313" key="8">
    <source>
        <dbReference type="EMBL" id="MCD9878903.1"/>
    </source>
</evidence>
<dbReference type="AlphaFoldDB" id="A0A9Q3VWU7"/>
<evidence type="ECO:0000256" key="6">
    <source>
        <dbReference type="SAM" id="MobiDB-lite"/>
    </source>
</evidence>
<dbReference type="PRINTS" id="PR00447">
    <property type="entry name" value="NATRESASSCMP"/>
</dbReference>
<feature type="transmembrane region" description="Helical" evidence="7">
    <location>
        <begin position="415"/>
        <end position="437"/>
    </location>
</feature>
<keyword evidence="4 7" id="KW-1133">Transmembrane helix</keyword>
<dbReference type="NCBIfam" id="NF037982">
    <property type="entry name" value="Nramp_1"/>
    <property type="match status" value="1"/>
</dbReference>
<feature type="transmembrane region" description="Helical" evidence="7">
    <location>
        <begin position="137"/>
        <end position="163"/>
    </location>
</feature>
<evidence type="ECO:0000256" key="7">
    <source>
        <dbReference type="SAM" id="Phobius"/>
    </source>
</evidence>
<proteinExistence type="predicted"/>
<protein>
    <submittedName>
        <fullName evidence="8">Nramp family divalent metal transporter</fullName>
    </submittedName>
</protein>
<keyword evidence="3 7" id="KW-0812">Transmembrane</keyword>
<organism evidence="8 9">
    <name type="scientific">Streptomyces guryensis</name>
    <dbReference type="NCBI Taxonomy" id="2886947"/>
    <lineage>
        <taxon>Bacteria</taxon>
        <taxon>Bacillati</taxon>
        <taxon>Actinomycetota</taxon>
        <taxon>Actinomycetes</taxon>
        <taxon>Kitasatosporales</taxon>
        <taxon>Streptomycetaceae</taxon>
        <taxon>Streptomyces</taxon>
    </lineage>
</organism>
<keyword evidence="5 7" id="KW-0472">Membrane</keyword>
<feature type="transmembrane region" description="Helical" evidence="7">
    <location>
        <begin position="213"/>
        <end position="232"/>
    </location>
</feature>
<comment type="subcellular location">
    <subcellularLocation>
        <location evidence="1">Membrane</location>
        <topology evidence="1">Multi-pass membrane protein</topology>
    </subcellularLocation>
</comment>
<feature type="transmembrane region" description="Helical" evidence="7">
    <location>
        <begin position="73"/>
        <end position="91"/>
    </location>
</feature>
<feature type="compositionally biased region" description="Low complexity" evidence="6">
    <location>
        <begin position="1"/>
        <end position="15"/>
    </location>
</feature>
<dbReference type="GO" id="GO:0005384">
    <property type="term" value="F:manganese ion transmembrane transporter activity"/>
    <property type="evidence" value="ECO:0007669"/>
    <property type="project" value="TreeGrafter"/>
</dbReference>
<feature type="transmembrane region" description="Helical" evidence="7">
    <location>
        <begin position="112"/>
        <end position="131"/>
    </location>
</feature>
<comment type="caution">
    <text evidence="8">The sequence shown here is derived from an EMBL/GenBank/DDBJ whole genome shotgun (WGS) entry which is preliminary data.</text>
</comment>
<dbReference type="InterPro" id="IPR001046">
    <property type="entry name" value="NRAMP_fam"/>
</dbReference>
<feature type="transmembrane region" description="Helical" evidence="7">
    <location>
        <begin position="351"/>
        <end position="370"/>
    </location>
</feature>
<evidence type="ECO:0000256" key="4">
    <source>
        <dbReference type="ARBA" id="ARBA00022989"/>
    </source>
</evidence>
<dbReference type="Pfam" id="PF01566">
    <property type="entry name" value="Nramp"/>
    <property type="match status" value="1"/>
</dbReference>
<dbReference type="GO" id="GO:0034755">
    <property type="term" value="P:iron ion transmembrane transport"/>
    <property type="evidence" value="ECO:0007669"/>
    <property type="project" value="TreeGrafter"/>
</dbReference>
<dbReference type="EMBL" id="JAJSBI010000024">
    <property type="protein sequence ID" value="MCD9878903.1"/>
    <property type="molecule type" value="Genomic_DNA"/>
</dbReference>
<keyword evidence="9" id="KW-1185">Reference proteome</keyword>
<gene>
    <name evidence="8" type="ORF">LJ657_35925</name>
</gene>
<name>A0A9Q3VWU7_9ACTN</name>
<feature type="transmembrane region" description="Helical" evidence="7">
    <location>
        <begin position="36"/>
        <end position="53"/>
    </location>
</feature>
<evidence type="ECO:0000256" key="1">
    <source>
        <dbReference type="ARBA" id="ARBA00004141"/>
    </source>
</evidence>
<dbReference type="PANTHER" id="PTHR11706">
    <property type="entry name" value="SOLUTE CARRIER PROTEIN FAMILY 11 MEMBER"/>
    <property type="match status" value="1"/>
</dbReference>
<feature type="transmembrane region" description="Helical" evidence="7">
    <location>
        <begin position="175"/>
        <end position="193"/>
    </location>
</feature>
<evidence type="ECO:0000256" key="3">
    <source>
        <dbReference type="ARBA" id="ARBA00022692"/>
    </source>
</evidence>
<accession>A0A9Q3VWU7</accession>
<sequence length="438" mass="45529">MSTDTSDASTSGTNTLGTDSAEGTAPRPYAVVLRRARGLVMLGPAFAAAIAYVDPGNFATNFVAGADLGYRLLWVVVAANLLGMLVQVLAAKLGLATGQNLAELCRDHYRRPAVWCMWVQAELVAMATDLAEVIGGAIALALLFDLPLTAGGVLITVFSFVLLAFEARGKRKFEALIAASLACILAGFAWNMVRSGVRPADFAGGLIPSLPDAQGLFIAGGIVGATVMPHVVHLHSDLAGRHARETTTPSDAGVGRRRLLWQVRLDVFVALAFAGLANMAMLIVAAKMFHAGPLEIDTLESIHAGFGTLLGSGAALAFALALLASGLASTSVGTYAGQVVMAGFLGRSLPLVLRRAITVAPALVVLAAGVDPTRALIWSQLILSFGIPFVLIPLIGFTRDARLMGPLVNTRTTTVLAAVLAGVVVLLNIFLVVTAFVP</sequence>
<keyword evidence="2" id="KW-0813">Transport</keyword>
<dbReference type="NCBIfam" id="NF001923">
    <property type="entry name" value="PRK00701.1"/>
    <property type="match status" value="1"/>
</dbReference>
<feature type="transmembrane region" description="Helical" evidence="7">
    <location>
        <begin position="265"/>
        <end position="286"/>
    </location>
</feature>
<feature type="transmembrane region" description="Helical" evidence="7">
    <location>
        <begin position="376"/>
        <end position="395"/>
    </location>
</feature>
<feature type="transmembrane region" description="Helical" evidence="7">
    <location>
        <begin position="306"/>
        <end position="330"/>
    </location>
</feature>
<reference evidence="8" key="1">
    <citation type="submission" date="2021-12" db="EMBL/GenBank/DDBJ databases">
        <authorList>
            <person name="Lee J.-H."/>
            <person name="Kim S.-B."/>
        </authorList>
    </citation>
    <scope>NUCLEOTIDE SEQUENCE</scope>
    <source>
        <strain evidence="8">NR30</strain>
    </source>
</reference>
<dbReference type="PANTHER" id="PTHR11706:SF33">
    <property type="entry name" value="NATURAL RESISTANCE-ASSOCIATED MACROPHAGE PROTEIN 2"/>
    <property type="match status" value="1"/>
</dbReference>
<dbReference type="RefSeq" id="WP_232653104.1">
    <property type="nucleotide sequence ID" value="NZ_JAJSBI010000024.1"/>
</dbReference>
<evidence type="ECO:0000256" key="2">
    <source>
        <dbReference type="ARBA" id="ARBA00022448"/>
    </source>
</evidence>
<dbReference type="GO" id="GO:0005886">
    <property type="term" value="C:plasma membrane"/>
    <property type="evidence" value="ECO:0007669"/>
    <property type="project" value="TreeGrafter"/>
</dbReference>
<dbReference type="GO" id="GO:0015086">
    <property type="term" value="F:cadmium ion transmembrane transporter activity"/>
    <property type="evidence" value="ECO:0007669"/>
    <property type="project" value="TreeGrafter"/>
</dbReference>
<dbReference type="NCBIfam" id="TIGR01197">
    <property type="entry name" value="nramp"/>
    <property type="match status" value="1"/>
</dbReference>
<dbReference type="Proteomes" id="UP001108029">
    <property type="component" value="Unassembled WGS sequence"/>
</dbReference>